<reference evidence="1 2" key="1">
    <citation type="submission" date="2017-08" db="EMBL/GenBank/DDBJ databases">
        <title>Pusillimonas indicus sp. nov., a member of the family Alcaligenaceae isolated from surface seawater.</title>
        <authorList>
            <person name="Li J."/>
        </authorList>
    </citation>
    <scope>NUCLEOTIDE SEQUENCE [LARGE SCALE GENOMIC DNA]</scope>
    <source>
        <strain evidence="1 2">L52-1-41</strain>
    </source>
</reference>
<dbReference type="EMBL" id="NQYH01000005">
    <property type="protein sequence ID" value="RIY40995.1"/>
    <property type="molecule type" value="Genomic_DNA"/>
</dbReference>
<dbReference type="AlphaFoldDB" id="A0A3A1YTM4"/>
<dbReference type="Proteomes" id="UP000266206">
    <property type="component" value="Unassembled WGS sequence"/>
</dbReference>
<name>A0A3A1YTM4_9BURK</name>
<protein>
    <recommendedName>
        <fullName evidence="3">SF4 helicase domain-containing protein</fullName>
    </recommendedName>
</protein>
<gene>
    <name evidence="1" type="ORF">CJP73_07565</name>
</gene>
<organism evidence="1 2">
    <name type="scientific">Neopusillimonas maritima</name>
    <dbReference type="NCBI Taxonomy" id="2026239"/>
    <lineage>
        <taxon>Bacteria</taxon>
        <taxon>Pseudomonadati</taxon>
        <taxon>Pseudomonadota</taxon>
        <taxon>Betaproteobacteria</taxon>
        <taxon>Burkholderiales</taxon>
        <taxon>Alcaligenaceae</taxon>
        <taxon>Neopusillimonas</taxon>
    </lineage>
</organism>
<proteinExistence type="predicted"/>
<evidence type="ECO:0000313" key="2">
    <source>
        <dbReference type="Proteomes" id="UP000266206"/>
    </source>
</evidence>
<accession>A0A3A1YTM4</accession>
<sequence>MAQFFKNNSAIPTLDAHFGPNGPPPGLMLMAGTAIAQKTAFVSQWFNVYTRYQASALYCHYEHSDPFGPTHLKHAFGQFEETLASPIARSDDHTDHCAYYCVNHEPPVSFTLVAQQLPDFRRALRRHQRSDVGLVIFDTLLQALHPGYQSGAKIEPAFIQKVHQWALDNDLFVLGTMDLHLPARQGATPPGDDFLDNTLASYLPLCLGAYVLELDRPKLTRFDNIEPMTMRYLDKNWKAKPPIRVDVFFNHQRRWFTDADSRNNQVQRLQLRKLAMSEQA</sequence>
<evidence type="ECO:0000313" key="1">
    <source>
        <dbReference type="EMBL" id="RIY40995.1"/>
    </source>
</evidence>
<comment type="caution">
    <text evidence="1">The sequence shown here is derived from an EMBL/GenBank/DDBJ whole genome shotgun (WGS) entry which is preliminary data.</text>
</comment>
<evidence type="ECO:0008006" key="3">
    <source>
        <dbReference type="Google" id="ProtNLM"/>
    </source>
</evidence>